<dbReference type="AlphaFoldDB" id="A0A0K0MPI9"/>
<dbReference type="RefSeq" id="WP_181374688.1">
    <property type="nucleotide sequence ID" value="NZ_KP942676.1"/>
</dbReference>
<protein>
    <submittedName>
        <fullName evidence="1">Uncharacterized protein</fullName>
    </submittedName>
</protein>
<accession>A0A0K0MPI9</accession>
<geneLocation type="plasmid" evidence="1">
    <name>Drgb1</name>
</geneLocation>
<dbReference type="EMBL" id="KP942676">
    <property type="protein sequence ID" value="AKG47523.1"/>
    <property type="molecule type" value="Genomic_DNA"/>
</dbReference>
<sequence>MNYNKIPNDFSKDEILNFLKNRLSLGGLLFDEDKTILDKIKLGNKLDLTTIYKYSNVVYFKEDMPKIFEFEPNHPQVNYIYKKHPKKETYPNFLVDLASYERIVLDFKKQELIEFLVELGACEIEICEKQDNSSDISASFTANFFNKKVKTGAKGKTKDGKVASQMTKLSLRGHDYDGNHDFSKLTWLKSEPLWEMLITARNTSNLKKYEELIEFHQSFDVEAELKAALKVSKLNSDSVLQSNYHKKVLKQFHLKVEFP</sequence>
<reference evidence="1" key="1">
    <citation type="journal article" date="2015" name="Environ. Microbiol.">
        <title>Plasmids from the gut microbiome of cabbage root fly larvae encode SaxA that catalyses the conversion of the plant toxin 2-phenylethyl isothiocyanate.</title>
        <authorList>
            <person name="Welte C.U."/>
            <person name="de Graaf R.M."/>
            <person name="van den Bosch T.J."/>
            <person name="Op den Camp H.J."/>
            <person name="van Dam N.M."/>
            <person name="Jetten M.S."/>
        </authorList>
    </citation>
    <scope>NUCLEOTIDE SEQUENCE</scope>
    <source>
        <plasmid evidence="1">Drgb1</plasmid>
    </source>
</reference>
<organism evidence="1">
    <name type="scientific">Pectobacterium carotovorum</name>
    <name type="common">Erwinia carotovora</name>
    <dbReference type="NCBI Taxonomy" id="554"/>
    <lineage>
        <taxon>Bacteria</taxon>
        <taxon>Pseudomonadati</taxon>
        <taxon>Pseudomonadota</taxon>
        <taxon>Gammaproteobacteria</taxon>
        <taxon>Enterobacterales</taxon>
        <taxon>Pectobacteriaceae</taxon>
        <taxon>Pectobacterium</taxon>
    </lineage>
</organism>
<keyword evidence="1" id="KW-0614">Plasmid</keyword>
<gene>
    <name evidence="1" type="ORF">pA_00083</name>
</gene>
<reference evidence="1" key="2">
    <citation type="submission" date="2015-03" db="EMBL/GenBank/DDBJ databases">
        <authorList>
            <person name="Welte C."/>
            <person name="de Graaf R."/>
            <person name="van den Bosch T.J.M."/>
            <person name="Op den Camp H."/>
            <person name="van Dam N."/>
            <person name="Jetten M."/>
        </authorList>
    </citation>
    <scope>NUCLEOTIDE SEQUENCE</scope>
    <source>
        <plasmid evidence="1">Drgb1</plasmid>
    </source>
</reference>
<evidence type="ECO:0000313" key="1">
    <source>
        <dbReference type="EMBL" id="AKG47523.1"/>
    </source>
</evidence>
<name>A0A0K0MPI9_PECCA</name>
<proteinExistence type="predicted"/>